<feature type="domain" description="DAC" evidence="6">
    <location>
        <begin position="1"/>
        <end position="65"/>
    </location>
</feature>
<keyword evidence="5" id="KW-0067">ATP-binding</keyword>
<dbReference type="EMBL" id="LACI01001066">
    <property type="protein sequence ID" value="KJU85335.1"/>
    <property type="molecule type" value="Genomic_DNA"/>
</dbReference>
<protein>
    <submittedName>
        <fullName evidence="7">Protein containing DNA integrity scanning protein, DisA</fullName>
    </submittedName>
</protein>
<keyword evidence="3" id="KW-0548">Nucleotidyltransferase</keyword>
<reference evidence="7 8" key="1">
    <citation type="submission" date="2015-02" db="EMBL/GenBank/DDBJ databases">
        <title>Single-cell genomics of uncultivated deep-branching MTB reveals a conserved set of magnetosome genes.</title>
        <authorList>
            <person name="Kolinko S."/>
            <person name="Richter M."/>
            <person name="Glockner F.O."/>
            <person name="Brachmann A."/>
            <person name="Schuler D."/>
        </authorList>
    </citation>
    <scope>NUCLEOTIDE SEQUENCE [LARGE SCALE GENOMIC DNA]</scope>
    <source>
        <strain evidence="7">TM-1</strain>
    </source>
</reference>
<evidence type="ECO:0000313" key="7">
    <source>
        <dbReference type="EMBL" id="KJU85335.1"/>
    </source>
</evidence>
<dbReference type="PANTHER" id="PTHR34185:SF1">
    <property type="entry name" value="DIADENYLATE CYCLASE"/>
    <property type="match status" value="1"/>
</dbReference>
<gene>
    <name evidence="7" type="ORF">MBAV_002471</name>
</gene>
<evidence type="ECO:0000256" key="2">
    <source>
        <dbReference type="ARBA" id="ARBA00022679"/>
    </source>
</evidence>
<proteinExistence type="predicted"/>
<comment type="catalytic activity">
    <reaction evidence="1">
        <text>2 ATP = 3',3'-c-di-AMP + 2 diphosphate</text>
        <dbReference type="Rhea" id="RHEA:35655"/>
        <dbReference type="ChEBI" id="CHEBI:30616"/>
        <dbReference type="ChEBI" id="CHEBI:33019"/>
        <dbReference type="ChEBI" id="CHEBI:71500"/>
        <dbReference type="EC" id="2.7.7.85"/>
    </reaction>
</comment>
<keyword evidence="2" id="KW-0808">Transferase</keyword>
<dbReference type="GO" id="GO:0106408">
    <property type="term" value="F:diadenylate cyclase activity"/>
    <property type="evidence" value="ECO:0007669"/>
    <property type="project" value="UniProtKB-EC"/>
</dbReference>
<evidence type="ECO:0000256" key="1">
    <source>
        <dbReference type="ARBA" id="ARBA00000877"/>
    </source>
</evidence>
<evidence type="ECO:0000256" key="5">
    <source>
        <dbReference type="ARBA" id="ARBA00022840"/>
    </source>
</evidence>
<organism evidence="7 8">
    <name type="scientific">Candidatus Magnetobacterium bavaricum</name>
    <dbReference type="NCBI Taxonomy" id="29290"/>
    <lineage>
        <taxon>Bacteria</taxon>
        <taxon>Pseudomonadati</taxon>
        <taxon>Nitrospirota</taxon>
        <taxon>Thermodesulfovibrionia</taxon>
        <taxon>Thermodesulfovibrionales</taxon>
        <taxon>Candidatus Magnetobacteriaceae</taxon>
        <taxon>Candidatus Magnetobacterium</taxon>
    </lineage>
</organism>
<keyword evidence="4" id="KW-0547">Nucleotide-binding</keyword>
<dbReference type="AlphaFoldDB" id="A0A0F3GTQ2"/>
<dbReference type="InterPro" id="IPR050338">
    <property type="entry name" value="DisA"/>
</dbReference>
<dbReference type="SUPFAM" id="SSF143597">
    <property type="entry name" value="YojJ-like"/>
    <property type="match status" value="1"/>
</dbReference>
<evidence type="ECO:0000256" key="3">
    <source>
        <dbReference type="ARBA" id="ARBA00022695"/>
    </source>
</evidence>
<dbReference type="PROSITE" id="PS51794">
    <property type="entry name" value="DAC"/>
    <property type="match status" value="1"/>
</dbReference>
<evidence type="ECO:0000313" key="8">
    <source>
        <dbReference type="Proteomes" id="UP000033423"/>
    </source>
</evidence>
<sequence length="65" mass="6786">SPIHDGAVVIKGNKIVAAGCFLPISFRPDIEKTLGTRHRAGLAITEEADAIVLIVSPVETGLPPL</sequence>
<keyword evidence="8" id="KW-1185">Reference proteome</keyword>
<accession>A0A0F3GTQ2</accession>
<dbReference type="Pfam" id="PF02457">
    <property type="entry name" value="DAC"/>
    <property type="match status" value="1"/>
</dbReference>
<dbReference type="InterPro" id="IPR003390">
    <property type="entry name" value="DNA_integrity_scan_DisA_N"/>
</dbReference>
<comment type="caution">
    <text evidence="7">The sequence shown here is derived from an EMBL/GenBank/DDBJ whole genome shotgun (WGS) entry which is preliminary data.</text>
</comment>
<feature type="non-terminal residue" evidence="7">
    <location>
        <position position="1"/>
    </location>
</feature>
<dbReference type="PANTHER" id="PTHR34185">
    <property type="entry name" value="DIADENYLATE CYCLASE"/>
    <property type="match status" value="1"/>
</dbReference>
<dbReference type="Proteomes" id="UP000033423">
    <property type="component" value="Unassembled WGS sequence"/>
</dbReference>
<dbReference type="GO" id="GO:0005524">
    <property type="term" value="F:ATP binding"/>
    <property type="evidence" value="ECO:0007669"/>
    <property type="project" value="UniProtKB-KW"/>
</dbReference>
<evidence type="ECO:0000259" key="6">
    <source>
        <dbReference type="PROSITE" id="PS51794"/>
    </source>
</evidence>
<dbReference type="GO" id="GO:0004016">
    <property type="term" value="F:adenylate cyclase activity"/>
    <property type="evidence" value="ECO:0007669"/>
    <property type="project" value="TreeGrafter"/>
</dbReference>
<evidence type="ECO:0000256" key="4">
    <source>
        <dbReference type="ARBA" id="ARBA00022741"/>
    </source>
</evidence>
<dbReference type="PATRIC" id="fig|29290.4.peg.3271"/>
<dbReference type="Gene3D" id="3.40.1700.10">
    <property type="entry name" value="DNA integrity scanning protein, DisA, N-terminal domain"/>
    <property type="match status" value="1"/>
</dbReference>
<name>A0A0F3GTQ2_9BACT</name>
<dbReference type="InterPro" id="IPR036888">
    <property type="entry name" value="DNA_integrity_DisA_N_sf"/>
</dbReference>